<protein>
    <submittedName>
        <fullName evidence="2">Uncharacterized protein</fullName>
    </submittedName>
</protein>
<evidence type="ECO:0000256" key="1">
    <source>
        <dbReference type="SAM" id="MobiDB-lite"/>
    </source>
</evidence>
<dbReference type="Proteomes" id="UP001070176">
    <property type="component" value="Unassembled WGS sequence"/>
</dbReference>
<evidence type="ECO:0000313" key="3">
    <source>
        <dbReference type="Proteomes" id="UP001070176"/>
    </source>
</evidence>
<organism evidence="2 3">
    <name type="scientific">Chryseobacterium luquanense</name>
    <dbReference type="NCBI Taxonomy" id="2983766"/>
    <lineage>
        <taxon>Bacteria</taxon>
        <taxon>Pseudomonadati</taxon>
        <taxon>Bacteroidota</taxon>
        <taxon>Flavobacteriia</taxon>
        <taxon>Flavobacteriales</taxon>
        <taxon>Weeksellaceae</taxon>
        <taxon>Chryseobacterium group</taxon>
        <taxon>Chryseobacterium</taxon>
    </lineage>
</organism>
<feature type="region of interest" description="Disordered" evidence="1">
    <location>
        <begin position="466"/>
        <end position="487"/>
    </location>
</feature>
<accession>A0ABT3XZV2</accession>
<gene>
    <name evidence="2" type="ORF">OEA66_03365</name>
</gene>
<sequence length="960" mass="108676">MEKGIISCGLKINDIYDRDIKIGDVIYIERRKNYEFYLTPDKKYFDTKNINLSSLIADAKWTYIMNSFFDTALKKKKGELYNEWGTFNHSRGETSIPYLGIGNQYKLGNSISFFFNESTNLWLGTAYRVEVFNQIPNDGLHFSIITYVDKYLRYAFFEAPSKEITLQDNEISDGLSQYDTQIYVQVSLHRFGISKLDPNANPKDYNIELYLCDGEGNILEKDPFLTESLSKYVKLTGEDNLNNDFRIFFTIKEEWRENYHYGKEPKKYSLEVRILQIGDNKYYAFNIAKKNYSIMGNSGNDEHNITYLTQNFFLVKKSIYEIFLLNQAEITHMIQYIGDINYTIKEYDPCGYSSIEIVEKGKDPVEIFNEDKLQSGGDKTENFYDIILGHVSDKEIKIIAKGLKNKAGCQSVLLKKGNHGDIHNVFPTKHVYSSLLPKKPDLPEQKNYASEVDELYVDHKRMEPIQIGPRPQIPKKENNYEGKHQDGGEYKYKIDESQTSPTQDFDPVIASEVHFADVQNWIEGTNYSLDESGVFTINKLNYTYIKTFDTQLASYLGYDKRSLLDAAADKLWAFRYFFLYKEFAQIYFVPVSTCRYPNQLAKIRVFPDIKWEVFVLIVPTESAVYEAGEMRFSPQLSDIDKKKAGAYKSKNPNLIDYKVELHVKSALKGEVTDLSVGLEQKLSQYLGALSTVKNTLDKISHKNSVVNGAGDMAKTMVAKVGVKAVSAVFIDFSLPSLHVGGNWHFGVPVSEKDVKVIGGIDIALRPLFKGKGGLDLIAAAHYIPYVGQILLAIDAIKDLSELVITAFTPLDVSAKLWFNAYAFGQVDLKLSMDFANSSNNTLEPKVTLGIGAELGLKIEAYVKKIIFNDGVGDRSTVAGVGAELSGKGEAGLEFKASYKENTKYTTIEGSISFTGVTLEVVGKLELNGEGDRKGKPPTPKGKMPLIDRIDDFKKFSHEFK</sequence>
<keyword evidence="3" id="KW-1185">Reference proteome</keyword>
<dbReference type="RefSeq" id="WP_267280030.1">
    <property type="nucleotide sequence ID" value="NZ_JAOVZV010000001.1"/>
</dbReference>
<comment type="caution">
    <text evidence="2">The sequence shown here is derived from an EMBL/GenBank/DDBJ whole genome shotgun (WGS) entry which is preliminary data.</text>
</comment>
<feature type="compositionally biased region" description="Basic and acidic residues" evidence="1">
    <location>
        <begin position="474"/>
        <end position="487"/>
    </location>
</feature>
<reference evidence="2" key="1">
    <citation type="submission" date="2022-10" db="EMBL/GenBank/DDBJ databases">
        <title>Chryseobacterium sp. nov., a novel bacterial species.</title>
        <authorList>
            <person name="Cao Y."/>
        </authorList>
    </citation>
    <scope>NUCLEOTIDE SEQUENCE</scope>
    <source>
        <strain evidence="2">KC 927</strain>
    </source>
</reference>
<evidence type="ECO:0000313" key="2">
    <source>
        <dbReference type="EMBL" id="MCX8531390.1"/>
    </source>
</evidence>
<proteinExistence type="predicted"/>
<dbReference type="EMBL" id="JAOVZV010000001">
    <property type="protein sequence ID" value="MCX8531390.1"/>
    <property type="molecule type" value="Genomic_DNA"/>
</dbReference>
<name>A0ABT3XZV2_9FLAO</name>